<dbReference type="EMBL" id="CP018025">
    <property type="protein sequence ID" value="APD91912.1"/>
    <property type="molecule type" value="Genomic_DNA"/>
</dbReference>
<organism evidence="8 9">
    <name type="scientific">Alteromonas mediterranea</name>
    <dbReference type="NCBI Taxonomy" id="314275"/>
    <lineage>
        <taxon>Bacteria</taxon>
        <taxon>Pseudomonadati</taxon>
        <taxon>Pseudomonadota</taxon>
        <taxon>Gammaproteobacteria</taxon>
        <taxon>Alteromonadales</taxon>
        <taxon>Alteromonadaceae</taxon>
        <taxon>Alteromonas/Salinimonas group</taxon>
        <taxon>Alteromonas</taxon>
    </lineage>
</organism>
<proteinExistence type="inferred from homology"/>
<name>A0AAC9JHB6_9ALTE</name>
<keyword evidence="3" id="KW-0378">Hydrolase</keyword>
<evidence type="ECO:0000313" key="9">
    <source>
        <dbReference type="Proteomes" id="UP000182101"/>
    </source>
</evidence>
<accession>A0AAC9JHB6</accession>
<comment type="similarity">
    <text evidence="1 5">Belongs to the peptidase S8 family.</text>
</comment>
<evidence type="ECO:0000256" key="1">
    <source>
        <dbReference type="ARBA" id="ARBA00011073"/>
    </source>
</evidence>
<dbReference type="GO" id="GO:0006508">
    <property type="term" value="P:proteolysis"/>
    <property type="evidence" value="ECO:0007669"/>
    <property type="project" value="UniProtKB-KW"/>
</dbReference>
<gene>
    <name evidence="8" type="ORF">BM524_18505</name>
</gene>
<protein>
    <recommendedName>
        <fullName evidence="7">Peptidase S8/S53 domain-containing protein</fullName>
    </recommendedName>
</protein>
<evidence type="ECO:0000256" key="4">
    <source>
        <dbReference type="ARBA" id="ARBA00022825"/>
    </source>
</evidence>
<dbReference type="GO" id="GO:0004252">
    <property type="term" value="F:serine-type endopeptidase activity"/>
    <property type="evidence" value="ECO:0007669"/>
    <property type="project" value="InterPro"/>
</dbReference>
<dbReference type="InterPro" id="IPR000209">
    <property type="entry name" value="Peptidase_S8/S53_dom"/>
</dbReference>
<dbReference type="PANTHER" id="PTHR43806:SF11">
    <property type="entry name" value="CEREVISIN-RELATED"/>
    <property type="match status" value="1"/>
</dbReference>
<feature type="chain" id="PRO_5042289340" description="Peptidase S8/S53 domain-containing protein" evidence="6">
    <location>
        <begin position="23"/>
        <end position="574"/>
    </location>
</feature>
<dbReference type="InterPro" id="IPR036852">
    <property type="entry name" value="Peptidase_S8/S53_dom_sf"/>
</dbReference>
<dbReference type="Proteomes" id="UP000182101">
    <property type="component" value="Plasmid pAMCP48-600"/>
</dbReference>
<geneLocation type="plasmid" evidence="9">
    <name>pamcp48-600</name>
</geneLocation>
<dbReference type="Pfam" id="PF00082">
    <property type="entry name" value="Peptidase_S8"/>
    <property type="match status" value="1"/>
</dbReference>
<dbReference type="InterPro" id="IPR050131">
    <property type="entry name" value="Peptidase_S8_subtilisin-like"/>
</dbReference>
<dbReference type="PANTHER" id="PTHR43806">
    <property type="entry name" value="PEPTIDASE S8"/>
    <property type="match status" value="1"/>
</dbReference>
<feature type="domain" description="Peptidase S8/S53" evidence="7">
    <location>
        <begin position="181"/>
        <end position="381"/>
    </location>
</feature>
<keyword evidence="6" id="KW-0732">Signal</keyword>
<dbReference type="SUPFAM" id="SSF52743">
    <property type="entry name" value="Subtilisin-like"/>
    <property type="match status" value="1"/>
</dbReference>
<reference evidence="8 9" key="1">
    <citation type="submission" date="2016-11" db="EMBL/GenBank/DDBJ databases">
        <title>Networking in microbes: conjugative elements and plasmids in the genus Alteromonas.</title>
        <authorList>
            <person name="Lopez-Perez M."/>
            <person name="Ramon-Marco N."/>
            <person name="Rodriguez-Valera F."/>
        </authorList>
    </citation>
    <scope>NUCLEOTIDE SEQUENCE [LARGE SCALE GENOMIC DNA]</scope>
    <source>
        <strain evidence="8 9">CP48</strain>
        <plasmid evidence="9">pamcp48-600</plasmid>
    </source>
</reference>
<dbReference type="RefSeq" id="WP_071960522.1">
    <property type="nucleotide sequence ID" value="NZ_CP018025.1"/>
</dbReference>
<evidence type="ECO:0000256" key="6">
    <source>
        <dbReference type="SAM" id="SignalP"/>
    </source>
</evidence>
<evidence type="ECO:0000313" key="8">
    <source>
        <dbReference type="EMBL" id="APD91912.1"/>
    </source>
</evidence>
<evidence type="ECO:0000256" key="5">
    <source>
        <dbReference type="PROSITE-ProRule" id="PRU01240"/>
    </source>
</evidence>
<feature type="signal peptide" evidence="6">
    <location>
        <begin position="1"/>
        <end position="22"/>
    </location>
</feature>
<evidence type="ECO:0000256" key="3">
    <source>
        <dbReference type="ARBA" id="ARBA00022801"/>
    </source>
</evidence>
<evidence type="ECO:0000259" key="7">
    <source>
        <dbReference type="Pfam" id="PF00082"/>
    </source>
</evidence>
<evidence type="ECO:0000256" key="2">
    <source>
        <dbReference type="ARBA" id="ARBA00022670"/>
    </source>
</evidence>
<keyword evidence="4" id="KW-0720">Serine protease</keyword>
<comment type="caution">
    <text evidence="5">Lacks conserved residue(s) required for the propagation of feature annotation.</text>
</comment>
<sequence length="574" mass="61179">MMLKKITLSMMAIAGFCATAHADDVNELIVGPVQSLAEYAGSPWYITEKSVGDYVVLSVNTEFSGLALHELESQYEVVDASTIEYAPKSVFVSPTAGIVNQASVDDFNDVFSVRQDSFSWSNHEIFAGMSALKESKHKPVVVVFAEGSTAHPDVKTVGGFDYVGESESYGSTGSSCQLTKGLGMSALIGATNNNTIGIAGIAGNAELYMAKVDDANCDTLTYEQSPSAVFEALEDIASSDNAMGSPTPDVVLISQHFEGPCPTSFQSAIDELVDNNVTIVASSGDEGGLVGNYYPANCQNVVTVASVDEIGRPESDSNLSVHVDVTAPGESFVPLTGNDSWGKVNSSNYAAAKTAGAIALVKSNYPELGVEQVYSAVVESAVPYSEIAGDCTMGDYCGEGYLNVKQFVEYANSVYDPVYDFAHAFTDDDCLAEREIEALSTHMDVCAAFKTTVTMSYADSSFDHEYRFKLIQRPEGTSTWYNEVNPVTGKYAPGQDNGIEVISTYSSLQQAKDAVVLPLLDVDDGEYDYAIASCVASAEYGGQWSTEGKLIDGELCFGITELDSSSVTLPAYCE</sequence>
<dbReference type="PROSITE" id="PS51892">
    <property type="entry name" value="SUBTILASE"/>
    <property type="match status" value="1"/>
</dbReference>
<keyword evidence="2" id="KW-0645">Protease</keyword>
<dbReference type="Gene3D" id="3.40.50.200">
    <property type="entry name" value="Peptidase S8/S53 domain"/>
    <property type="match status" value="1"/>
</dbReference>
<keyword evidence="8" id="KW-0614">Plasmid</keyword>
<dbReference type="AlphaFoldDB" id="A0AAC9JHB6"/>